<evidence type="ECO:0000313" key="6">
    <source>
        <dbReference type="Proteomes" id="UP000542742"/>
    </source>
</evidence>
<dbReference type="InterPro" id="IPR029058">
    <property type="entry name" value="AB_hydrolase_fold"/>
</dbReference>
<dbReference type="InterPro" id="IPR005674">
    <property type="entry name" value="CocE/Ser_esterase"/>
</dbReference>
<gene>
    <name evidence="5" type="ORF">BKA14_004125</name>
</gene>
<dbReference type="NCBIfam" id="TIGR00976">
    <property type="entry name" value="CocE_NonD"/>
    <property type="match status" value="1"/>
</dbReference>
<dbReference type="EC" id="3.4.14.11" evidence="5"/>
<dbReference type="PANTHER" id="PTHR43056">
    <property type="entry name" value="PEPTIDASE S9 PROLYL OLIGOPEPTIDASE"/>
    <property type="match status" value="1"/>
</dbReference>
<dbReference type="Pfam" id="PF08530">
    <property type="entry name" value="PepX_C"/>
    <property type="match status" value="1"/>
</dbReference>
<dbReference type="RefSeq" id="WP_184952537.1">
    <property type="nucleotide sequence ID" value="NZ_BOMC01000053.1"/>
</dbReference>
<dbReference type="InterPro" id="IPR000383">
    <property type="entry name" value="Xaa-Pro-like_dom"/>
</dbReference>
<dbReference type="Gene3D" id="2.60.120.260">
    <property type="entry name" value="Galactose-binding domain-like"/>
    <property type="match status" value="1"/>
</dbReference>
<evidence type="ECO:0000313" key="5">
    <source>
        <dbReference type="EMBL" id="MBB4693977.1"/>
    </source>
</evidence>
<organism evidence="5 6">
    <name type="scientific">Paractinoplanes abujensis</name>
    <dbReference type="NCBI Taxonomy" id="882441"/>
    <lineage>
        <taxon>Bacteria</taxon>
        <taxon>Bacillati</taxon>
        <taxon>Actinomycetota</taxon>
        <taxon>Actinomycetes</taxon>
        <taxon>Micromonosporales</taxon>
        <taxon>Micromonosporaceae</taxon>
        <taxon>Paractinoplanes</taxon>
    </lineage>
</organism>
<evidence type="ECO:0000256" key="3">
    <source>
        <dbReference type="SAM" id="SignalP"/>
    </source>
</evidence>
<feature type="domain" description="Xaa-Pro dipeptidyl-peptidase C-terminal" evidence="4">
    <location>
        <begin position="347"/>
        <end position="602"/>
    </location>
</feature>
<sequence>MSGLRKRWLATAVVAGVGAGLAVAAMPAAASGTPAHVRGGETVPVYSYEDAVRESVWVQTTLDNDRDGVPDKVAVDITRPRAAVKVPVILEASPYYSCCGRGNESELKQYDANGVITKQPLFYDNFFVPRGYAFVAADIAGTNRSTGCMDVGGREEVLSAKAVVDWLNGRAKATYADGSPAVATRWTNGRTGMIGKSWDGSVANGVAATGVEGLETIVPISAISSWYDYQRYNGVLRVEDYPEYLHRVVNGRPAGVCDTVVKELDEGSDDATGNYNAYWAERDFRPDARRVHASVLIAHGLNDTNVTTTQFARWWERLNGPKKMWLAQQGHVDPFDIRRAEWVDTLHRWFDRWLQGLRNGIDREPAVTIETAPGTWVNERSWPAPAAKPAKVALGNGDGVTGTLGGKVNGGSRTWTDNPELSEAAAVASPNAAVPGRVAFLSAPLTQPVRISGTPTVTLKVQVDKPTTELTARLVDYGTATRVNYEGRGEGITTLATESCWGASAPFDDACYRDTAEDVVTSDHAVITRGWQDAAHRVSLRFVTPLQPGRWYSVTVPLQPTDQRIAAGHVLGLILQAGDNEYSTPQSTGATVRLDLRGSSLSLPLVGKLPVPGATAPAVPAGDASPKRVAPPRFQPLLPGEVRPAPTA</sequence>
<evidence type="ECO:0000259" key="4">
    <source>
        <dbReference type="SMART" id="SM00939"/>
    </source>
</evidence>
<dbReference type="SUPFAM" id="SSF49785">
    <property type="entry name" value="Galactose-binding domain-like"/>
    <property type="match status" value="1"/>
</dbReference>
<dbReference type="InterPro" id="IPR013736">
    <property type="entry name" value="Xaa-Pro_dipept_C"/>
</dbReference>
<name>A0A7W7CSQ5_9ACTN</name>
<dbReference type="EMBL" id="JACHMF010000001">
    <property type="protein sequence ID" value="MBB4693977.1"/>
    <property type="molecule type" value="Genomic_DNA"/>
</dbReference>
<dbReference type="InterPro" id="IPR008979">
    <property type="entry name" value="Galactose-bd-like_sf"/>
</dbReference>
<proteinExistence type="predicted"/>
<dbReference type="SUPFAM" id="SSF53474">
    <property type="entry name" value="alpha/beta-Hydrolases"/>
    <property type="match status" value="1"/>
</dbReference>
<feature type="signal peptide" evidence="3">
    <location>
        <begin position="1"/>
        <end position="24"/>
    </location>
</feature>
<dbReference type="SMART" id="SM00939">
    <property type="entry name" value="PepX_C"/>
    <property type="match status" value="1"/>
</dbReference>
<keyword evidence="6" id="KW-1185">Reference proteome</keyword>
<keyword evidence="1 5" id="KW-0378">Hydrolase</keyword>
<comment type="caution">
    <text evidence="5">The sequence shown here is derived from an EMBL/GenBank/DDBJ whole genome shotgun (WGS) entry which is preliminary data.</text>
</comment>
<feature type="region of interest" description="Disordered" evidence="2">
    <location>
        <begin position="617"/>
        <end position="648"/>
    </location>
</feature>
<dbReference type="Gene3D" id="3.40.50.1820">
    <property type="entry name" value="alpha/beta hydrolase"/>
    <property type="match status" value="2"/>
</dbReference>
<dbReference type="InterPro" id="IPR006311">
    <property type="entry name" value="TAT_signal"/>
</dbReference>
<dbReference type="AlphaFoldDB" id="A0A7W7CSQ5"/>
<protein>
    <submittedName>
        <fullName evidence="5">X-Pro dipeptidyl-peptidase</fullName>
        <ecNumber evidence="5">3.4.14.11</ecNumber>
    </submittedName>
</protein>
<feature type="chain" id="PRO_5038497246" evidence="3">
    <location>
        <begin position="25"/>
        <end position="648"/>
    </location>
</feature>
<dbReference type="Proteomes" id="UP000542742">
    <property type="component" value="Unassembled WGS sequence"/>
</dbReference>
<reference evidence="5 6" key="1">
    <citation type="submission" date="2020-08" db="EMBL/GenBank/DDBJ databases">
        <title>Sequencing the genomes of 1000 actinobacteria strains.</title>
        <authorList>
            <person name="Klenk H.-P."/>
        </authorList>
    </citation>
    <scope>NUCLEOTIDE SEQUENCE [LARGE SCALE GENOMIC DNA]</scope>
    <source>
        <strain evidence="5 6">DSM 45518</strain>
    </source>
</reference>
<dbReference type="NCBIfam" id="NF003780">
    <property type="entry name" value="PRK05371.1-1"/>
    <property type="match status" value="1"/>
</dbReference>
<dbReference type="GO" id="GO:0008239">
    <property type="term" value="F:dipeptidyl-peptidase activity"/>
    <property type="evidence" value="ECO:0007669"/>
    <property type="project" value="UniProtKB-EC"/>
</dbReference>
<accession>A0A7W7CSQ5</accession>
<keyword evidence="3" id="KW-0732">Signal</keyword>
<dbReference type="InterPro" id="IPR050585">
    <property type="entry name" value="Xaa-Pro_dipeptidyl-ppase/CocE"/>
</dbReference>
<dbReference type="PANTHER" id="PTHR43056:SF10">
    <property type="entry name" value="COCE_NOND FAMILY, PUTATIVE (AFU_ORTHOLOGUE AFUA_7G00600)-RELATED"/>
    <property type="match status" value="1"/>
</dbReference>
<dbReference type="Pfam" id="PF02129">
    <property type="entry name" value="Peptidase_S15"/>
    <property type="match status" value="1"/>
</dbReference>
<evidence type="ECO:0000256" key="1">
    <source>
        <dbReference type="ARBA" id="ARBA00022801"/>
    </source>
</evidence>
<evidence type="ECO:0000256" key="2">
    <source>
        <dbReference type="SAM" id="MobiDB-lite"/>
    </source>
</evidence>
<dbReference type="PROSITE" id="PS51318">
    <property type="entry name" value="TAT"/>
    <property type="match status" value="1"/>
</dbReference>